<dbReference type="EMBL" id="RDQH01000327">
    <property type="protein sequence ID" value="RXI08871.1"/>
    <property type="molecule type" value="Genomic_DNA"/>
</dbReference>
<name>A0A498KP35_MALDO</name>
<evidence type="ECO:0000256" key="1">
    <source>
        <dbReference type="SAM" id="MobiDB-lite"/>
    </source>
</evidence>
<protein>
    <submittedName>
        <fullName evidence="2">Uncharacterized protein</fullName>
    </submittedName>
</protein>
<keyword evidence="3" id="KW-1185">Reference proteome</keyword>
<proteinExistence type="predicted"/>
<organism evidence="2 3">
    <name type="scientific">Malus domestica</name>
    <name type="common">Apple</name>
    <name type="synonym">Pyrus malus</name>
    <dbReference type="NCBI Taxonomy" id="3750"/>
    <lineage>
        <taxon>Eukaryota</taxon>
        <taxon>Viridiplantae</taxon>
        <taxon>Streptophyta</taxon>
        <taxon>Embryophyta</taxon>
        <taxon>Tracheophyta</taxon>
        <taxon>Spermatophyta</taxon>
        <taxon>Magnoliopsida</taxon>
        <taxon>eudicotyledons</taxon>
        <taxon>Gunneridae</taxon>
        <taxon>Pentapetalae</taxon>
        <taxon>rosids</taxon>
        <taxon>fabids</taxon>
        <taxon>Rosales</taxon>
        <taxon>Rosaceae</taxon>
        <taxon>Amygdaloideae</taxon>
        <taxon>Maleae</taxon>
        <taxon>Malus</taxon>
    </lineage>
</organism>
<dbReference type="AlphaFoldDB" id="A0A498KP35"/>
<gene>
    <name evidence="2" type="ORF">DVH24_023015</name>
</gene>
<dbReference type="Proteomes" id="UP000290289">
    <property type="component" value="Chromosome 1"/>
</dbReference>
<sequence length="95" mass="10148">MSQLITRRRSVTNAPPALLASIALAVSAPLIGEPTPLTEATPTVSQVPMSSTSLVSVQPFSARRPHWCPRELEPSDETSSASRVEGEPSQPCSFF</sequence>
<evidence type="ECO:0000313" key="2">
    <source>
        <dbReference type="EMBL" id="RXI08871.1"/>
    </source>
</evidence>
<evidence type="ECO:0000313" key="3">
    <source>
        <dbReference type="Proteomes" id="UP000290289"/>
    </source>
</evidence>
<feature type="region of interest" description="Disordered" evidence="1">
    <location>
        <begin position="66"/>
        <end position="95"/>
    </location>
</feature>
<reference evidence="2 3" key="1">
    <citation type="submission" date="2018-10" db="EMBL/GenBank/DDBJ databases">
        <title>A high-quality apple genome assembly.</title>
        <authorList>
            <person name="Hu J."/>
        </authorList>
    </citation>
    <scope>NUCLEOTIDE SEQUENCE [LARGE SCALE GENOMIC DNA]</scope>
    <source>
        <strain evidence="3">cv. HFTH1</strain>
        <tissue evidence="2">Young leaf</tissue>
    </source>
</reference>
<accession>A0A498KP35</accession>
<comment type="caution">
    <text evidence="2">The sequence shown here is derived from an EMBL/GenBank/DDBJ whole genome shotgun (WGS) entry which is preliminary data.</text>
</comment>